<evidence type="ECO:0000256" key="1">
    <source>
        <dbReference type="SAM" id="Phobius"/>
    </source>
</evidence>
<accession>A0ABU0GL61</accession>
<gene>
    <name evidence="2" type="ORF">JO380_002475</name>
</gene>
<organism evidence="2 3">
    <name type="scientific">Cellulomonas iranensis</name>
    <dbReference type="NCBI Taxonomy" id="76862"/>
    <lineage>
        <taxon>Bacteria</taxon>
        <taxon>Bacillati</taxon>
        <taxon>Actinomycetota</taxon>
        <taxon>Actinomycetes</taxon>
        <taxon>Micrococcales</taxon>
        <taxon>Cellulomonadaceae</taxon>
        <taxon>Cellulomonas</taxon>
    </lineage>
</organism>
<feature type="transmembrane region" description="Helical" evidence="1">
    <location>
        <begin position="63"/>
        <end position="84"/>
    </location>
</feature>
<dbReference type="RefSeq" id="WP_156442194.1">
    <property type="nucleotide sequence ID" value="NZ_JAUSVM010000001.1"/>
</dbReference>
<protein>
    <recommendedName>
        <fullName evidence="4">DUF5671 domain-containing protein</fullName>
    </recommendedName>
</protein>
<keyword evidence="3" id="KW-1185">Reference proteome</keyword>
<feature type="transmembrane region" description="Helical" evidence="1">
    <location>
        <begin position="104"/>
        <end position="123"/>
    </location>
</feature>
<feature type="transmembrane region" description="Helical" evidence="1">
    <location>
        <begin position="170"/>
        <end position="189"/>
    </location>
</feature>
<evidence type="ECO:0008006" key="4">
    <source>
        <dbReference type="Google" id="ProtNLM"/>
    </source>
</evidence>
<keyword evidence="1" id="KW-0812">Transmembrane</keyword>
<keyword evidence="1" id="KW-1133">Transmembrane helix</keyword>
<dbReference type="Proteomes" id="UP001240250">
    <property type="component" value="Unassembled WGS sequence"/>
</dbReference>
<sequence length="275" mass="28437">MALVHPDARSWAEAHSAAGSVRLGMLEAMACQSYPEVVATFGDDGAAIAELIDDRTPSTARRALTGLGVVLVIAALIAPIAGVAVLGAESDLVERMPADRSVPIAAVCFALAVVALLVTGVAWVRGGARWSGMVCGVGAVFAVCGVFASISMPTVAGRDGYDLPTTMQVPVWTTLALGLLLTVVTVLRFRVRDPEPPVTPDAPTTTGDRHVAELAARGIPDAERVAILADRDAALRVLAERGLLDETTLGRALEAPLGTLFALEVPTDAGPDSTR</sequence>
<evidence type="ECO:0000313" key="3">
    <source>
        <dbReference type="Proteomes" id="UP001240250"/>
    </source>
</evidence>
<keyword evidence="1" id="KW-0472">Membrane</keyword>
<feature type="transmembrane region" description="Helical" evidence="1">
    <location>
        <begin position="130"/>
        <end position="150"/>
    </location>
</feature>
<proteinExistence type="predicted"/>
<evidence type="ECO:0000313" key="2">
    <source>
        <dbReference type="EMBL" id="MDQ0426094.1"/>
    </source>
</evidence>
<comment type="caution">
    <text evidence="2">The sequence shown here is derived from an EMBL/GenBank/DDBJ whole genome shotgun (WGS) entry which is preliminary data.</text>
</comment>
<dbReference type="EMBL" id="JAUSVM010000001">
    <property type="protein sequence ID" value="MDQ0426094.1"/>
    <property type="molecule type" value="Genomic_DNA"/>
</dbReference>
<name>A0ABU0GL61_9CELL</name>
<reference evidence="2 3" key="1">
    <citation type="submission" date="2023-07" db="EMBL/GenBank/DDBJ databases">
        <title>Sequencing the genomes of 1000 actinobacteria strains.</title>
        <authorList>
            <person name="Klenk H.-P."/>
        </authorList>
    </citation>
    <scope>NUCLEOTIDE SEQUENCE [LARGE SCALE GENOMIC DNA]</scope>
    <source>
        <strain evidence="2 3">DSM 14785</strain>
    </source>
</reference>